<reference evidence="1 2" key="1">
    <citation type="submission" date="2021-06" db="EMBL/GenBank/DDBJ databases">
        <title>Caerostris darwini draft genome.</title>
        <authorList>
            <person name="Kono N."/>
            <person name="Arakawa K."/>
        </authorList>
    </citation>
    <scope>NUCLEOTIDE SEQUENCE [LARGE SCALE GENOMIC DNA]</scope>
</reference>
<dbReference type="AlphaFoldDB" id="A0AAV4QVX4"/>
<sequence length="88" mass="10443">MKGKEKHHLLNAARQLQKKVMWRIHERGAYFKNPERKRSWVTAGKQSTSTARPNRYERKTMTVLNLKDVIYYELLKPSETILNATDNK</sequence>
<protein>
    <submittedName>
        <fullName evidence="1">Uncharacterized protein</fullName>
    </submittedName>
</protein>
<evidence type="ECO:0000313" key="1">
    <source>
        <dbReference type="EMBL" id="GIY14183.1"/>
    </source>
</evidence>
<keyword evidence="2" id="KW-1185">Reference proteome</keyword>
<dbReference type="Pfam" id="PF01359">
    <property type="entry name" value="Transposase_1"/>
    <property type="match status" value="1"/>
</dbReference>
<evidence type="ECO:0000313" key="2">
    <source>
        <dbReference type="Proteomes" id="UP001054837"/>
    </source>
</evidence>
<dbReference type="EMBL" id="BPLQ01005331">
    <property type="protein sequence ID" value="GIY14183.1"/>
    <property type="molecule type" value="Genomic_DNA"/>
</dbReference>
<accession>A0AAV4QVX4</accession>
<dbReference type="InterPro" id="IPR036397">
    <property type="entry name" value="RNaseH_sf"/>
</dbReference>
<organism evidence="1 2">
    <name type="scientific">Caerostris darwini</name>
    <dbReference type="NCBI Taxonomy" id="1538125"/>
    <lineage>
        <taxon>Eukaryota</taxon>
        <taxon>Metazoa</taxon>
        <taxon>Ecdysozoa</taxon>
        <taxon>Arthropoda</taxon>
        <taxon>Chelicerata</taxon>
        <taxon>Arachnida</taxon>
        <taxon>Araneae</taxon>
        <taxon>Araneomorphae</taxon>
        <taxon>Entelegynae</taxon>
        <taxon>Araneoidea</taxon>
        <taxon>Araneidae</taxon>
        <taxon>Caerostris</taxon>
    </lineage>
</organism>
<proteinExistence type="predicted"/>
<dbReference type="GO" id="GO:0003676">
    <property type="term" value="F:nucleic acid binding"/>
    <property type="evidence" value="ECO:0007669"/>
    <property type="project" value="InterPro"/>
</dbReference>
<gene>
    <name evidence="1" type="ORF">CDAR_225581</name>
</gene>
<comment type="caution">
    <text evidence="1">The sequence shown here is derived from an EMBL/GenBank/DDBJ whole genome shotgun (WGS) entry which is preliminary data.</text>
</comment>
<dbReference type="Proteomes" id="UP001054837">
    <property type="component" value="Unassembled WGS sequence"/>
</dbReference>
<dbReference type="InterPro" id="IPR001888">
    <property type="entry name" value="Transposase_1"/>
</dbReference>
<name>A0AAV4QVX4_9ARAC</name>
<dbReference type="Gene3D" id="3.30.420.10">
    <property type="entry name" value="Ribonuclease H-like superfamily/Ribonuclease H"/>
    <property type="match status" value="1"/>
</dbReference>